<evidence type="ECO:0000313" key="10">
    <source>
        <dbReference type="Proteomes" id="UP000252378"/>
    </source>
</evidence>
<evidence type="ECO:0000313" key="3">
    <source>
        <dbReference type="EMBL" id="RAW64956.1"/>
    </source>
</evidence>
<accession>A0A173S2W8</accession>
<evidence type="ECO:0000313" key="4">
    <source>
        <dbReference type="EMBL" id="RCH43479.1"/>
    </source>
</evidence>
<sequence length="75" mass="8730">MDELNPTVREQEIYEEMELTPEMIKSIRTLCATCLRHFVEAKAFKIAIVPSADNSMDTCTVCQTRRGYDYVVMHR</sequence>
<dbReference type="EMBL" id="QVFB01000017">
    <property type="protein sequence ID" value="RGC17123.1"/>
    <property type="molecule type" value="Genomic_DNA"/>
</dbReference>
<reference evidence="1 7" key="1">
    <citation type="submission" date="2015-09" db="EMBL/GenBank/DDBJ databases">
        <authorList>
            <consortium name="Pathogen Informatics"/>
        </authorList>
    </citation>
    <scope>NUCLEOTIDE SEQUENCE [LARGE SCALE GENOMIC DNA]</scope>
    <source>
        <strain evidence="1 7">2789STDY5834970</strain>
    </source>
</reference>
<reference evidence="2" key="3">
    <citation type="submission" date="2017-07" db="EMBL/GenBank/DDBJ databases">
        <authorList>
            <person name="Sun Z.S."/>
            <person name="Albrecht U."/>
            <person name="Echele G."/>
            <person name="Lee C.C."/>
        </authorList>
    </citation>
    <scope>NUCLEOTIDE SEQUENCE</scope>
    <source>
        <strain evidence="2">CNCM I 4573</strain>
    </source>
</reference>
<evidence type="ECO:0000313" key="2">
    <source>
        <dbReference type="EMBL" id="PDX74976.1"/>
    </source>
</evidence>
<reference evidence="11 12" key="5">
    <citation type="submission" date="2018-08" db="EMBL/GenBank/DDBJ databases">
        <title>A genome reference for cultivated species of the human gut microbiota.</title>
        <authorList>
            <person name="Zou Y."/>
            <person name="Xue W."/>
            <person name="Luo G."/>
        </authorList>
    </citation>
    <scope>NUCLEOTIDE SEQUENCE [LARGE SCALE GENOMIC DNA]</scope>
    <source>
        <strain evidence="5 12">AF29-11BH</strain>
        <strain evidence="6 11">AM37-13AC</strain>
    </source>
</reference>
<organism evidence="1 7">
    <name type="scientific">Faecalibacterium prausnitzii</name>
    <dbReference type="NCBI Taxonomy" id="853"/>
    <lineage>
        <taxon>Bacteria</taxon>
        <taxon>Bacillati</taxon>
        <taxon>Bacillota</taxon>
        <taxon>Clostridia</taxon>
        <taxon>Eubacteriales</taxon>
        <taxon>Oscillospiraceae</taxon>
        <taxon>Faecalibacterium</taxon>
    </lineage>
</organism>
<dbReference type="Proteomes" id="UP000260783">
    <property type="component" value="Unassembled WGS sequence"/>
</dbReference>
<dbReference type="Proteomes" id="UP000095649">
    <property type="component" value="Unassembled WGS sequence"/>
</dbReference>
<dbReference type="Proteomes" id="UP000220157">
    <property type="component" value="Unassembled WGS sequence"/>
</dbReference>
<reference evidence="2 8" key="2">
    <citation type="journal article" date="2017" name="Front. Microbiol.">
        <title>New Insights into the Diversity of the Genus Faecalibacterium.</title>
        <authorList>
            <person name="Benevides L."/>
            <person name="Burman S."/>
            <person name="Martin R."/>
            <person name="Robert V."/>
            <person name="Thomas M."/>
            <person name="Miquel S."/>
            <person name="Chain F."/>
            <person name="Sokol H."/>
            <person name="Bermudez-Humaran L.G."/>
            <person name="Morrison M."/>
            <person name="Langella P."/>
            <person name="Azevedo V.A."/>
            <person name="Chatel J.M."/>
            <person name="Soares S."/>
        </authorList>
    </citation>
    <scope>NUCLEOTIDE SEQUENCE [LARGE SCALE GENOMIC DNA]</scope>
    <source>
        <strain evidence="2 8">CNCM I 4573</strain>
    </source>
</reference>
<dbReference type="EMBL" id="PRLF01000010">
    <property type="protein sequence ID" value="RAW64956.1"/>
    <property type="molecule type" value="Genomic_DNA"/>
</dbReference>
<dbReference type="OrthoDB" id="1854536at2"/>
<dbReference type="EMBL" id="QVEW01000013">
    <property type="protein sequence ID" value="RGB95422.1"/>
    <property type="molecule type" value="Genomic_DNA"/>
</dbReference>
<evidence type="ECO:0000313" key="7">
    <source>
        <dbReference type="Proteomes" id="UP000095649"/>
    </source>
</evidence>
<evidence type="ECO:0000313" key="1">
    <source>
        <dbReference type="EMBL" id="CUM84109.1"/>
    </source>
</evidence>
<dbReference type="GeneID" id="75067673"/>
<dbReference type="EMBL" id="PXUP01000021">
    <property type="protein sequence ID" value="RCH43479.1"/>
    <property type="molecule type" value="Genomic_DNA"/>
</dbReference>
<evidence type="ECO:0000313" key="11">
    <source>
        <dbReference type="Proteomes" id="UP000260733"/>
    </source>
</evidence>
<evidence type="ECO:0000313" key="8">
    <source>
        <dbReference type="Proteomes" id="UP000220157"/>
    </source>
</evidence>
<dbReference type="Proteomes" id="UP000260733">
    <property type="component" value="Unassembled WGS sequence"/>
</dbReference>
<name>A0A173S2W8_9FIRM</name>
<evidence type="ECO:0000313" key="5">
    <source>
        <dbReference type="EMBL" id="RGB95422.1"/>
    </source>
</evidence>
<dbReference type="RefSeq" id="WP_005922171.1">
    <property type="nucleotide sequence ID" value="NZ_CABKNH010000010.1"/>
</dbReference>
<dbReference type="Proteomes" id="UP000252378">
    <property type="component" value="Unassembled WGS sequence"/>
</dbReference>
<reference evidence="3 9" key="4">
    <citation type="submission" date="2018-02" db="EMBL/GenBank/DDBJ databases">
        <title>Complete genome sequencing of Faecalibacterium prausnitzii strains isolated from the human gut.</title>
        <authorList>
            <person name="Fitzgerald B.C."/>
            <person name="Shkoporov A.N."/>
            <person name="Ross P.R."/>
            <person name="Hill C."/>
        </authorList>
    </citation>
    <scope>NUCLEOTIDE SEQUENCE [LARGE SCALE GENOMIC DNA]</scope>
    <source>
        <strain evidence="3 9">APC924/119</strain>
        <strain evidence="4 10">ATCC 27768</strain>
    </source>
</reference>
<dbReference type="Proteomes" id="UP000250550">
    <property type="component" value="Unassembled WGS sequence"/>
</dbReference>
<dbReference type="EMBL" id="CYXN01000003">
    <property type="protein sequence ID" value="CUM84109.1"/>
    <property type="molecule type" value="Genomic_DNA"/>
</dbReference>
<dbReference type="AlphaFoldDB" id="A0A173S2W8"/>
<proteinExistence type="predicted"/>
<dbReference type="EMBL" id="NMTW01000044">
    <property type="protein sequence ID" value="PDX74976.1"/>
    <property type="molecule type" value="Genomic_DNA"/>
</dbReference>
<evidence type="ECO:0000313" key="9">
    <source>
        <dbReference type="Proteomes" id="UP000250550"/>
    </source>
</evidence>
<protein>
    <submittedName>
        <fullName evidence="1">Uncharacterized protein</fullName>
    </submittedName>
</protein>
<gene>
    <name evidence="3" type="ORF">C4N21_08520</name>
    <name evidence="4" type="ORF">C7J97_12535</name>
    <name evidence="2" type="ORF">CGS56_10760</name>
    <name evidence="6" type="ORF">DW855_10575</name>
    <name evidence="5" type="ORF">DWZ04_11580</name>
    <name evidence="1" type="ORF">ERS852582_00791</name>
</gene>
<evidence type="ECO:0000313" key="6">
    <source>
        <dbReference type="EMBL" id="RGC17123.1"/>
    </source>
</evidence>
<evidence type="ECO:0000313" key="12">
    <source>
        <dbReference type="Proteomes" id="UP000260783"/>
    </source>
</evidence>